<evidence type="ECO:0000313" key="1">
    <source>
        <dbReference type="EMBL" id="QFS50045.1"/>
    </source>
</evidence>
<reference evidence="1 2" key="1">
    <citation type="submission" date="2019-10" db="EMBL/GenBank/DDBJ databases">
        <title>Genomic and transcriptomic insights into the perfect genentic adaptation of a filamentous nitrogen-fixing cyanobacterium to rice fields.</title>
        <authorList>
            <person name="Chen Z."/>
        </authorList>
    </citation>
    <scope>NUCLEOTIDE SEQUENCE [LARGE SCALE GENOMIC DNA]</scope>
    <source>
        <strain evidence="1">CCNUC1</strain>
    </source>
</reference>
<name>A0A5P8WB81_9NOSO</name>
<keyword evidence="2" id="KW-1185">Reference proteome</keyword>
<gene>
    <name evidence="1" type="ORF">GXM_07539</name>
</gene>
<organism evidence="1 2">
    <name type="scientific">Nostoc sphaeroides CCNUC1</name>
    <dbReference type="NCBI Taxonomy" id="2653204"/>
    <lineage>
        <taxon>Bacteria</taxon>
        <taxon>Bacillati</taxon>
        <taxon>Cyanobacteriota</taxon>
        <taxon>Cyanophyceae</taxon>
        <taxon>Nostocales</taxon>
        <taxon>Nostocaceae</taxon>
        <taxon>Nostoc</taxon>
    </lineage>
</organism>
<evidence type="ECO:0000313" key="2">
    <source>
        <dbReference type="Proteomes" id="UP000326678"/>
    </source>
</evidence>
<dbReference type="Proteomes" id="UP000326678">
    <property type="component" value="Chromosome Gxm2"/>
</dbReference>
<proteinExistence type="predicted"/>
<accession>A0A5P8WB81</accession>
<protein>
    <submittedName>
        <fullName evidence="1">Uncharacterized protein</fullName>
    </submittedName>
</protein>
<dbReference type="AlphaFoldDB" id="A0A5P8WB81"/>
<dbReference type="KEGG" id="nsh:GXM_07539"/>
<dbReference type="EMBL" id="CP045227">
    <property type="protein sequence ID" value="QFS50045.1"/>
    <property type="molecule type" value="Genomic_DNA"/>
</dbReference>
<sequence>MKNLNCDFRPIKFCECEAIEFFVVTQPFIFQDANSNFFT</sequence>